<evidence type="ECO:0000313" key="1">
    <source>
        <dbReference type="EMBL" id="CAB4202228.1"/>
    </source>
</evidence>
<sequence length="31" mass="3595">MKYLIYTNESQAQLRNDKCFDDLINKNGTTG</sequence>
<gene>
    <name evidence="1" type="ORF">UFOVP1373_1</name>
</gene>
<reference evidence="1" key="1">
    <citation type="submission" date="2020-05" db="EMBL/GenBank/DDBJ databases">
        <authorList>
            <person name="Chiriac C."/>
            <person name="Salcher M."/>
            <person name="Ghai R."/>
            <person name="Kavagutti S V."/>
        </authorList>
    </citation>
    <scope>NUCLEOTIDE SEQUENCE</scope>
</reference>
<protein>
    <submittedName>
        <fullName evidence="1">Uncharacterized protein</fullName>
    </submittedName>
</protein>
<proteinExistence type="predicted"/>
<accession>A0A6J5S308</accession>
<name>A0A6J5S308_9CAUD</name>
<dbReference type="EMBL" id="LR797315">
    <property type="protein sequence ID" value="CAB4202228.1"/>
    <property type="molecule type" value="Genomic_DNA"/>
</dbReference>
<organism evidence="1">
    <name type="scientific">uncultured Caudovirales phage</name>
    <dbReference type="NCBI Taxonomy" id="2100421"/>
    <lineage>
        <taxon>Viruses</taxon>
        <taxon>Duplodnaviria</taxon>
        <taxon>Heunggongvirae</taxon>
        <taxon>Uroviricota</taxon>
        <taxon>Caudoviricetes</taxon>
        <taxon>Peduoviridae</taxon>
        <taxon>Maltschvirus</taxon>
        <taxon>Maltschvirus maltsch</taxon>
    </lineage>
</organism>
<feature type="non-terminal residue" evidence="1">
    <location>
        <position position="31"/>
    </location>
</feature>